<keyword evidence="3" id="KW-1185">Reference proteome</keyword>
<evidence type="ECO:0000313" key="1">
    <source>
        <dbReference type="EMBL" id="CAF1422171.1"/>
    </source>
</evidence>
<comment type="caution">
    <text evidence="1">The sequence shown here is derived from an EMBL/GenBank/DDBJ whole genome shotgun (WGS) entry which is preliminary data.</text>
</comment>
<sequence length="264" mass="30721">MFKSQRTKTGERLTLLPDFDLRNELTDLLKNDDVKKQLGDTISKDSDLKMTDIDSHLQTIVDLLEPIISDGLTERLNQLQYQIFDTENRLDESERYNRSYNIKLLNVPYHKDENAIQVTVNIANEIGCYLDYTEIETAHRIFQIPEISTSTKPPLPPVLIARFYSRPRCFELLSCKSVFRQLCNDHPMKNVIISEDLSRKNAKIFTTARQRVQKSKRHQIFSSNGRVFYRNSENQVIHLRALPPFPDVKIKKLSILSISLLKVL</sequence>
<dbReference type="Proteomes" id="UP000681722">
    <property type="component" value="Unassembled WGS sequence"/>
</dbReference>
<dbReference type="EMBL" id="CAJNOQ010018215">
    <property type="protein sequence ID" value="CAF1422171.1"/>
    <property type="molecule type" value="Genomic_DNA"/>
</dbReference>
<name>A0A815MC56_9BILA</name>
<dbReference type="EMBL" id="CAJOBC010083644">
    <property type="protein sequence ID" value="CAF4304775.1"/>
    <property type="molecule type" value="Genomic_DNA"/>
</dbReference>
<dbReference type="AlphaFoldDB" id="A0A815MC56"/>
<accession>A0A815MC56</accession>
<gene>
    <name evidence="1" type="ORF">GPM918_LOCUS33750</name>
    <name evidence="2" type="ORF">SRO942_LOCUS34438</name>
</gene>
<proteinExistence type="predicted"/>
<evidence type="ECO:0000313" key="2">
    <source>
        <dbReference type="EMBL" id="CAF4304775.1"/>
    </source>
</evidence>
<reference evidence="1" key="1">
    <citation type="submission" date="2021-02" db="EMBL/GenBank/DDBJ databases">
        <authorList>
            <person name="Nowell W R."/>
        </authorList>
    </citation>
    <scope>NUCLEOTIDE SEQUENCE</scope>
</reference>
<dbReference type="Proteomes" id="UP000663829">
    <property type="component" value="Unassembled WGS sequence"/>
</dbReference>
<protein>
    <submittedName>
        <fullName evidence="1">Uncharacterized protein</fullName>
    </submittedName>
</protein>
<evidence type="ECO:0000313" key="3">
    <source>
        <dbReference type="Proteomes" id="UP000663829"/>
    </source>
</evidence>
<organism evidence="1 3">
    <name type="scientific">Didymodactylos carnosus</name>
    <dbReference type="NCBI Taxonomy" id="1234261"/>
    <lineage>
        <taxon>Eukaryota</taxon>
        <taxon>Metazoa</taxon>
        <taxon>Spiralia</taxon>
        <taxon>Gnathifera</taxon>
        <taxon>Rotifera</taxon>
        <taxon>Eurotatoria</taxon>
        <taxon>Bdelloidea</taxon>
        <taxon>Philodinida</taxon>
        <taxon>Philodinidae</taxon>
        <taxon>Didymodactylos</taxon>
    </lineage>
</organism>
<dbReference type="OrthoDB" id="7477775at2759"/>